<dbReference type="EMBL" id="CP002629">
    <property type="protein sequence ID" value="AEB08231.1"/>
    <property type="molecule type" value="Genomic_DNA"/>
</dbReference>
<keyword evidence="2" id="KW-1185">Reference proteome</keyword>
<organism evidence="1 2">
    <name type="scientific">Desulfobacca acetoxidans (strain ATCC 700848 / DSM 11109 / ASRB2)</name>
    <dbReference type="NCBI Taxonomy" id="880072"/>
    <lineage>
        <taxon>Bacteria</taxon>
        <taxon>Pseudomonadati</taxon>
        <taxon>Thermodesulfobacteriota</taxon>
        <taxon>Desulfobaccia</taxon>
        <taxon>Desulfobaccales</taxon>
        <taxon>Desulfobaccaceae</taxon>
        <taxon>Desulfobacca</taxon>
    </lineage>
</organism>
<proteinExistence type="predicted"/>
<reference evidence="1 2" key="1">
    <citation type="journal article" date="2011" name="Stand. Genomic Sci.">
        <title>Complete genome sequence of the acetate-degrading sulfate reducer Desulfobacca acetoxidans type strain (ASRB2).</title>
        <authorList>
            <person name="Goker M."/>
            <person name="Teshima H."/>
            <person name="Lapidus A."/>
            <person name="Nolan M."/>
            <person name="Lucas S."/>
            <person name="Hammon N."/>
            <person name="Deshpande S."/>
            <person name="Cheng J.F."/>
            <person name="Tapia R."/>
            <person name="Han C."/>
            <person name="Goodwin L."/>
            <person name="Pitluck S."/>
            <person name="Huntemann M."/>
            <person name="Liolios K."/>
            <person name="Ivanova N."/>
            <person name="Pagani I."/>
            <person name="Mavromatis K."/>
            <person name="Ovchinikova G."/>
            <person name="Pati A."/>
            <person name="Chen A."/>
            <person name="Palaniappan K."/>
            <person name="Land M."/>
            <person name="Hauser L."/>
            <person name="Brambilla E.M."/>
            <person name="Rohde M."/>
            <person name="Spring S."/>
            <person name="Detter J.C."/>
            <person name="Woyke T."/>
            <person name="Bristow J."/>
            <person name="Eisen J.A."/>
            <person name="Markowitz V."/>
            <person name="Hugenholtz P."/>
            <person name="Kyrpides N.C."/>
            <person name="Klenk H.P."/>
        </authorList>
    </citation>
    <scope>NUCLEOTIDE SEQUENCE [LARGE SCALE GENOMIC DNA]</scope>
    <source>
        <strain evidence="2">ATCC 700848 / DSM 11109 / ASRB2</strain>
    </source>
</reference>
<dbReference type="AlphaFoldDB" id="F2NEP1"/>
<reference evidence="2" key="2">
    <citation type="submission" date="2011-03" db="EMBL/GenBank/DDBJ databases">
        <title>The complete genome of Desulfobacca acetoxidans DSM 11109.</title>
        <authorList>
            <consortium name="US DOE Joint Genome Institute (JGI-PGF)"/>
            <person name="Lucas S."/>
            <person name="Copeland A."/>
            <person name="Lapidus A."/>
            <person name="Bruce D."/>
            <person name="Goodwin L."/>
            <person name="Pitluck S."/>
            <person name="Peters L."/>
            <person name="Kyrpides N."/>
            <person name="Mavromatis K."/>
            <person name="Ivanova N."/>
            <person name="Ovchinnikova G."/>
            <person name="Teshima H."/>
            <person name="Detter J.C."/>
            <person name="Han C."/>
            <person name="Land M."/>
            <person name="Hauser L."/>
            <person name="Markowitz V."/>
            <person name="Cheng J.-F."/>
            <person name="Hugenholtz P."/>
            <person name="Woyke T."/>
            <person name="Wu D."/>
            <person name="Spring S."/>
            <person name="Schueler E."/>
            <person name="Brambilla E."/>
            <person name="Klenk H.-P."/>
            <person name="Eisen J.A."/>
        </authorList>
    </citation>
    <scope>NUCLEOTIDE SEQUENCE [LARGE SCALE GENOMIC DNA]</scope>
    <source>
        <strain evidence="2">ATCC 700848 / DSM 11109 / ASRB2</strain>
    </source>
</reference>
<evidence type="ECO:0000313" key="1">
    <source>
        <dbReference type="EMBL" id="AEB08231.1"/>
    </source>
</evidence>
<dbReference type="OrthoDB" id="9813321at2"/>
<sequence length="76" mass="8588">MPAYLYKCVSCQVEEIRIGGLDDHVALCHDCGDLMLRLDYDLFAPYFESSTDTVTSSLHQLDVYDALAKQGLQEKK</sequence>
<dbReference type="STRING" id="880072.Desac_0340"/>
<dbReference type="RefSeq" id="WP_013705344.1">
    <property type="nucleotide sequence ID" value="NC_015388.1"/>
</dbReference>
<dbReference type="KEGG" id="dao:Desac_0340"/>
<accession>F2NEP1</accession>
<evidence type="ECO:0000313" key="2">
    <source>
        <dbReference type="Proteomes" id="UP000000483"/>
    </source>
</evidence>
<name>F2NEP1_DESAR</name>
<dbReference type="HOGENOM" id="CLU_2648552_0_0_7"/>
<dbReference type="Proteomes" id="UP000000483">
    <property type="component" value="Chromosome"/>
</dbReference>
<protein>
    <submittedName>
        <fullName evidence="1">Uncharacterized protein</fullName>
    </submittedName>
</protein>
<gene>
    <name evidence="1" type="ordered locus">Desac_0340</name>
</gene>